<dbReference type="InterPro" id="IPR029044">
    <property type="entry name" value="Nucleotide-diphossugar_trans"/>
</dbReference>
<dbReference type="CDD" id="cd00761">
    <property type="entry name" value="Glyco_tranf_GTA_type"/>
    <property type="match status" value="1"/>
</dbReference>
<name>A0ABN5F3Q3_9FLAO</name>
<evidence type="ECO:0000313" key="3">
    <source>
        <dbReference type="Proteomes" id="UP000232721"/>
    </source>
</evidence>
<accession>A0ABN5F3Q3</accession>
<proteinExistence type="predicted"/>
<gene>
    <name evidence="2" type="ORF">BTO15_01060</name>
</gene>
<reference evidence="2 3" key="1">
    <citation type="submission" date="2017-02" db="EMBL/GenBank/DDBJ databases">
        <title>Trade-off between light-utilization and light-protection in marine flavobacteria.</title>
        <authorList>
            <person name="Kumagai Y."/>
            <person name="Yoshizawa S."/>
            <person name="Kogure K."/>
            <person name="Iwasaki W."/>
        </authorList>
    </citation>
    <scope>NUCLEOTIDE SEQUENCE [LARGE SCALE GENOMIC DNA]</scope>
    <source>
        <strain evidence="2 3">KCTC 23670</strain>
    </source>
</reference>
<dbReference type="PANTHER" id="PTHR43685:SF2">
    <property type="entry name" value="GLYCOSYLTRANSFERASE 2-LIKE DOMAIN-CONTAINING PROTEIN"/>
    <property type="match status" value="1"/>
</dbReference>
<dbReference type="SUPFAM" id="SSF53448">
    <property type="entry name" value="Nucleotide-diphospho-sugar transferases"/>
    <property type="match status" value="1"/>
</dbReference>
<feature type="domain" description="Glycosyltransferase 2-like" evidence="1">
    <location>
        <begin position="3"/>
        <end position="167"/>
    </location>
</feature>
<organism evidence="2 3">
    <name type="scientific">Polaribacter sejongensis</name>
    <dbReference type="NCBI Taxonomy" id="985043"/>
    <lineage>
        <taxon>Bacteria</taxon>
        <taxon>Pseudomonadati</taxon>
        <taxon>Bacteroidota</taxon>
        <taxon>Flavobacteriia</taxon>
        <taxon>Flavobacteriales</taxon>
        <taxon>Flavobacteriaceae</taxon>
    </lineage>
</organism>
<dbReference type="RefSeq" id="WP_165732555.1">
    <property type="nucleotide sequence ID" value="NZ_CP019336.1"/>
</dbReference>
<dbReference type="InterPro" id="IPR050834">
    <property type="entry name" value="Glycosyltransf_2"/>
</dbReference>
<protein>
    <recommendedName>
        <fullName evidence="1">Glycosyltransferase 2-like domain-containing protein</fullName>
    </recommendedName>
</protein>
<dbReference type="Gene3D" id="3.90.550.10">
    <property type="entry name" value="Spore Coat Polysaccharide Biosynthesis Protein SpsA, Chain A"/>
    <property type="match status" value="1"/>
</dbReference>
<evidence type="ECO:0000259" key="1">
    <source>
        <dbReference type="Pfam" id="PF00535"/>
    </source>
</evidence>
<evidence type="ECO:0000313" key="2">
    <source>
        <dbReference type="EMBL" id="AUC20787.1"/>
    </source>
</evidence>
<dbReference type="PANTHER" id="PTHR43685">
    <property type="entry name" value="GLYCOSYLTRANSFERASE"/>
    <property type="match status" value="1"/>
</dbReference>
<dbReference type="Pfam" id="PF00535">
    <property type="entry name" value="Glycos_transf_2"/>
    <property type="match status" value="1"/>
</dbReference>
<dbReference type="EMBL" id="CP019336">
    <property type="protein sequence ID" value="AUC20787.1"/>
    <property type="molecule type" value="Genomic_DNA"/>
</dbReference>
<dbReference type="InterPro" id="IPR001173">
    <property type="entry name" value="Glyco_trans_2-like"/>
</dbReference>
<dbReference type="Proteomes" id="UP000232721">
    <property type="component" value="Chromosome"/>
</dbReference>
<keyword evidence="3" id="KW-1185">Reference proteome</keyword>
<sequence length="292" mass="34508">MLSVLIPTYNYNTFFLVKEIHQQLILEDIQFEIICLDDGSKSPLNKKNKEINKLSFSSFKSLENNIGRSAIRNLLAKKAIYNWLLFLDADVIPVKSNFIRNYIHCFKKDKTVFCGGLLYEDKKENFRLLRYKFGKKHEEISVEKRIENPEKFFFTSNFLIQKAIFDDVIFEQKLTQYGREDLLFSLELIKKGFIIEHISNEVYHLGLDKNDLFVSKTKKAMENLIFIDKQSLIDTKEMPLLELVRKISILKMTRIVGVFHLFFEKLAIKKSSVFFLNCMKVSYMCHLKLKHE</sequence>